<evidence type="ECO:0000313" key="2">
    <source>
        <dbReference type="Proteomes" id="UP000092462"/>
    </source>
</evidence>
<dbReference type="AlphaFoldDB" id="A0A1B0DQL2"/>
<accession>A0A1B0DQL2</accession>
<dbReference type="Proteomes" id="UP000092462">
    <property type="component" value="Unassembled WGS sequence"/>
</dbReference>
<evidence type="ECO:0000313" key="1">
    <source>
        <dbReference type="EnsemblMetazoa" id="PPAI010803-PA"/>
    </source>
</evidence>
<name>A0A1B0DQL2_PHLPP</name>
<protein>
    <submittedName>
        <fullName evidence="1">Uncharacterized protein</fullName>
    </submittedName>
</protein>
<dbReference type="EMBL" id="AJVK01019194">
    <property type="status" value="NOT_ANNOTATED_CDS"/>
    <property type="molecule type" value="Genomic_DNA"/>
</dbReference>
<keyword evidence="2" id="KW-1185">Reference proteome</keyword>
<organism evidence="1 2">
    <name type="scientific">Phlebotomus papatasi</name>
    <name type="common">Sandfly</name>
    <dbReference type="NCBI Taxonomy" id="29031"/>
    <lineage>
        <taxon>Eukaryota</taxon>
        <taxon>Metazoa</taxon>
        <taxon>Ecdysozoa</taxon>
        <taxon>Arthropoda</taxon>
        <taxon>Hexapoda</taxon>
        <taxon>Insecta</taxon>
        <taxon>Pterygota</taxon>
        <taxon>Neoptera</taxon>
        <taxon>Endopterygota</taxon>
        <taxon>Diptera</taxon>
        <taxon>Nematocera</taxon>
        <taxon>Psychodoidea</taxon>
        <taxon>Psychodidae</taxon>
        <taxon>Phlebotomus</taxon>
        <taxon>Phlebotomus</taxon>
    </lineage>
</organism>
<sequence>MLGYLASEGSGQKGCLYRAACLAPYSALDYAKAGHAVLKGSEIFNPDLKHDFHYNHILKGLERAAMEGIENVPCEMVYPCSSWLSINPSAK</sequence>
<proteinExistence type="predicted"/>
<reference evidence="1" key="1">
    <citation type="submission" date="2022-08" db="UniProtKB">
        <authorList>
            <consortium name="EnsemblMetazoa"/>
        </authorList>
    </citation>
    <scope>IDENTIFICATION</scope>
    <source>
        <strain evidence="1">Israel</strain>
    </source>
</reference>
<dbReference type="EnsemblMetazoa" id="PPAI010803-RA">
    <property type="protein sequence ID" value="PPAI010803-PA"/>
    <property type="gene ID" value="PPAI010803"/>
</dbReference>
<dbReference type="VEuPathDB" id="VectorBase:PPAI010803"/>
<dbReference type="VEuPathDB" id="VectorBase:PPAPM1_003654"/>